<feature type="transmembrane region" description="Helical" evidence="12">
    <location>
        <begin position="175"/>
        <end position="194"/>
    </location>
</feature>
<dbReference type="InterPro" id="IPR025770">
    <property type="entry name" value="PPMT_MeTrfase"/>
</dbReference>
<protein>
    <recommendedName>
        <fullName evidence="11 12">Protein-S-isoprenylcysteine O-methyltransferase</fullName>
        <ecNumber evidence="3 12">2.1.1.100</ecNumber>
    </recommendedName>
</protein>
<keyword evidence="7 12" id="KW-0949">S-adenosyl-L-methionine</keyword>
<evidence type="ECO:0000256" key="4">
    <source>
        <dbReference type="ARBA" id="ARBA00022507"/>
    </source>
</evidence>
<evidence type="ECO:0000256" key="12">
    <source>
        <dbReference type="RuleBase" id="RU362022"/>
    </source>
</evidence>
<dbReference type="Pfam" id="PF04140">
    <property type="entry name" value="ICMT"/>
    <property type="match status" value="1"/>
</dbReference>
<feature type="transmembrane region" description="Helical" evidence="12">
    <location>
        <begin position="106"/>
        <end position="123"/>
    </location>
</feature>
<evidence type="ECO:0000313" key="15">
    <source>
        <dbReference type="Proteomes" id="UP000190831"/>
    </source>
</evidence>
<dbReference type="PROSITE" id="PS51564">
    <property type="entry name" value="SAM_ICMT"/>
    <property type="match status" value="1"/>
</dbReference>
<evidence type="ECO:0000313" key="14">
    <source>
        <dbReference type="EMBL" id="SCW02840.1"/>
    </source>
</evidence>
<evidence type="ECO:0000256" key="6">
    <source>
        <dbReference type="ARBA" id="ARBA00022679"/>
    </source>
</evidence>
<comment type="similarity">
    <text evidence="2 12">Belongs to the class VI-like SAM-binding methyltransferase superfamily. Isoprenylcysteine carboxyl methyltransferase family.</text>
</comment>
<name>A0A1G4MG72_LACFM</name>
<evidence type="ECO:0000256" key="2">
    <source>
        <dbReference type="ARBA" id="ARBA00009140"/>
    </source>
</evidence>
<keyword evidence="4" id="KW-0589">Pheromone response</keyword>
<evidence type="ECO:0000256" key="1">
    <source>
        <dbReference type="ARBA" id="ARBA00004141"/>
    </source>
</evidence>
<evidence type="ECO:0000256" key="8">
    <source>
        <dbReference type="ARBA" id="ARBA00022692"/>
    </source>
</evidence>
<evidence type="ECO:0000256" key="3">
    <source>
        <dbReference type="ARBA" id="ARBA00012151"/>
    </source>
</evidence>
<proteinExistence type="inferred from homology"/>
<dbReference type="GO" id="GO:0019236">
    <property type="term" value="P:response to pheromone"/>
    <property type="evidence" value="ECO:0007669"/>
    <property type="project" value="UniProtKB-KW"/>
</dbReference>
<feature type="region of interest" description="Disordered" evidence="13">
    <location>
        <begin position="31"/>
        <end position="51"/>
    </location>
</feature>
<gene>
    <name evidence="14" type="ORF">LAFE_0F15434G</name>
</gene>
<comment type="catalytic activity">
    <reaction evidence="12">
        <text>[protein]-C-terminal S-[(2E,6E)-farnesyl]-L-cysteine + S-adenosyl-L-methionine = [protein]-C-terminal S-[(2E,6E)-farnesyl]-L-cysteine methyl ester + S-adenosyl-L-homocysteine</text>
        <dbReference type="Rhea" id="RHEA:21672"/>
        <dbReference type="Rhea" id="RHEA-COMP:12125"/>
        <dbReference type="Rhea" id="RHEA-COMP:12126"/>
        <dbReference type="ChEBI" id="CHEBI:57856"/>
        <dbReference type="ChEBI" id="CHEBI:59789"/>
        <dbReference type="ChEBI" id="CHEBI:90510"/>
        <dbReference type="ChEBI" id="CHEBI:90511"/>
        <dbReference type="EC" id="2.1.1.100"/>
    </reaction>
</comment>
<keyword evidence="15" id="KW-1185">Reference proteome</keyword>
<feature type="transmembrane region" description="Helical" evidence="12">
    <location>
        <begin position="233"/>
        <end position="261"/>
    </location>
</feature>
<keyword evidence="6" id="KW-0808">Transferase</keyword>
<dbReference type="OMA" id="IKREEAY"/>
<evidence type="ECO:0000256" key="9">
    <source>
        <dbReference type="ARBA" id="ARBA00022989"/>
    </source>
</evidence>
<keyword evidence="10 12" id="KW-0472">Membrane</keyword>
<dbReference type="GO" id="GO:0007323">
    <property type="term" value="P:peptide pheromone maturation"/>
    <property type="evidence" value="ECO:0007669"/>
    <property type="project" value="UniProtKB-ARBA"/>
</dbReference>
<organism evidence="14 15">
    <name type="scientific">Lachancea fermentati</name>
    <name type="common">Zygosaccharomyces fermentati</name>
    <dbReference type="NCBI Taxonomy" id="4955"/>
    <lineage>
        <taxon>Eukaryota</taxon>
        <taxon>Fungi</taxon>
        <taxon>Dikarya</taxon>
        <taxon>Ascomycota</taxon>
        <taxon>Saccharomycotina</taxon>
        <taxon>Saccharomycetes</taxon>
        <taxon>Saccharomycetales</taxon>
        <taxon>Saccharomycetaceae</taxon>
        <taxon>Lachancea</taxon>
    </lineage>
</organism>
<dbReference type="InterPro" id="IPR007269">
    <property type="entry name" value="ICMT_MeTrfase"/>
</dbReference>
<evidence type="ECO:0000256" key="11">
    <source>
        <dbReference type="ARBA" id="ARBA00023656"/>
    </source>
</evidence>
<sequence>MRLASNENSFANYCGVYRQDLTDFSDKEVLTPEMPDSERESSFSEHNTDSSIAHEDDTGILIDNEIHPRIEENPLHEIAGTAFGLGILLGGSFGLLPYITFKNFNLYLIALALFHFLEFYTTARFNPGKVTSQSFLLNNGRGYILSHILATLETLVECIFFPKWKSTTYSASHKIIVLSGIVLVIFGQFIRTAAMVTAGRSFSHYVKTKRNSDHELITTGIYAWSRHPSYLGFFWWALGTQMCLLNIVSFFVFLIILWNFFHQRIKFEEKFLIQFFGEEYLRYRRRVPVGIPFAS</sequence>
<dbReference type="FunFam" id="1.20.120.1630:FF:000018">
    <property type="entry name" value="Protein-S-isoprenylcysteine O-methyltransferase"/>
    <property type="match status" value="1"/>
</dbReference>
<dbReference type="GO" id="GO:0032259">
    <property type="term" value="P:methylation"/>
    <property type="evidence" value="ECO:0007669"/>
    <property type="project" value="UniProtKB-KW"/>
</dbReference>
<keyword evidence="5 12" id="KW-0489">Methyltransferase</keyword>
<evidence type="ECO:0000256" key="7">
    <source>
        <dbReference type="ARBA" id="ARBA00022691"/>
    </source>
</evidence>
<evidence type="ECO:0000256" key="13">
    <source>
        <dbReference type="SAM" id="MobiDB-lite"/>
    </source>
</evidence>
<dbReference type="EMBL" id="LT598490">
    <property type="protein sequence ID" value="SCW02840.1"/>
    <property type="molecule type" value="Genomic_DNA"/>
</dbReference>
<dbReference type="EC" id="2.1.1.100" evidence="3 12"/>
<dbReference type="Proteomes" id="UP000190831">
    <property type="component" value="Chromosome F"/>
</dbReference>
<reference evidence="15" key="1">
    <citation type="submission" date="2016-03" db="EMBL/GenBank/DDBJ databases">
        <authorList>
            <person name="Devillers H."/>
        </authorList>
    </citation>
    <scope>NUCLEOTIDE SEQUENCE [LARGE SCALE GENOMIC DNA]</scope>
</reference>
<dbReference type="Gene3D" id="1.20.120.1630">
    <property type="match status" value="1"/>
</dbReference>
<dbReference type="GO" id="GO:0005789">
    <property type="term" value="C:endoplasmic reticulum membrane"/>
    <property type="evidence" value="ECO:0007669"/>
    <property type="project" value="UniProtKB-SubCell"/>
</dbReference>
<dbReference type="AlphaFoldDB" id="A0A1G4MG72"/>
<accession>A0A1G4MG72</accession>
<keyword evidence="8 12" id="KW-0812">Transmembrane</keyword>
<keyword evidence="12" id="KW-0256">Endoplasmic reticulum</keyword>
<feature type="transmembrane region" description="Helical" evidence="12">
    <location>
        <begin position="78"/>
        <end position="99"/>
    </location>
</feature>
<evidence type="ECO:0000256" key="5">
    <source>
        <dbReference type="ARBA" id="ARBA00022603"/>
    </source>
</evidence>
<dbReference type="PANTHER" id="PTHR12714">
    <property type="entry name" value="PROTEIN-S ISOPRENYLCYSTEINE O-METHYLTRANSFERASE"/>
    <property type="match status" value="1"/>
</dbReference>
<dbReference type="STRING" id="4955.A0A1G4MG72"/>
<keyword evidence="9 12" id="KW-1133">Transmembrane helix</keyword>
<feature type="transmembrane region" description="Helical" evidence="12">
    <location>
        <begin position="143"/>
        <end position="163"/>
    </location>
</feature>
<dbReference type="GO" id="GO:0004671">
    <property type="term" value="F:protein C-terminal S-isoprenylcysteine carboxyl O-methyltransferase activity"/>
    <property type="evidence" value="ECO:0007669"/>
    <property type="project" value="UniProtKB-EC"/>
</dbReference>
<comment type="subcellular location">
    <subcellularLocation>
        <location evidence="12">Endoplasmic reticulum membrane</location>
        <topology evidence="12">Multi-pass membrane protein</topology>
    </subcellularLocation>
    <subcellularLocation>
        <location evidence="1">Membrane</location>
        <topology evidence="1">Multi-pass membrane protein</topology>
    </subcellularLocation>
</comment>
<dbReference type="OrthoDB" id="422086at2759"/>
<dbReference type="PANTHER" id="PTHR12714:SF9">
    <property type="entry name" value="PROTEIN-S-ISOPRENYLCYSTEINE O-METHYLTRANSFERASE"/>
    <property type="match status" value="1"/>
</dbReference>
<evidence type="ECO:0000256" key="10">
    <source>
        <dbReference type="ARBA" id="ARBA00023136"/>
    </source>
</evidence>